<dbReference type="InterPro" id="IPR013785">
    <property type="entry name" value="Aldolase_TIM"/>
</dbReference>
<dbReference type="InterPro" id="IPR041489">
    <property type="entry name" value="PDZ_6"/>
</dbReference>
<proteinExistence type="predicted"/>
<dbReference type="PROSITE" id="PS50106">
    <property type="entry name" value="PDZ"/>
    <property type="match status" value="1"/>
</dbReference>
<evidence type="ECO:0000313" key="2">
    <source>
        <dbReference type="EMBL" id="SDL90133.1"/>
    </source>
</evidence>
<dbReference type="InterPro" id="IPR036034">
    <property type="entry name" value="PDZ_sf"/>
</dbReference>
<sequence length="442" mass="50353">MVLISGVEKNSLAEEKGVKKGDKLLEIDGKKPRDYIDYMLGTSRPYFELLIEKQVGGQRRRLNFNRSYGDRVGLEFEELIFDELKTCQNDCFFCFVDQQPPDVRDTLSCKDDDYRFSFLKGSFITLTNLADMEYQRIVENNLSPLYISVHTTNPDLRQRMMSNKKAGRIKSQLEYLEDKGIKFHVQLVICPGWNDGEELDRTLDDLLNYSNSLLSAGIVPVGLTAWREQNDIKCFDAERARKTTARVKKWQKKSRELYGENIIFLADEFYLLADESIPEEDHYLGYPQLSNGIGLTRLSRNKFREKQKNLSRSNVVNSEVNIITGELGRQALEPVFAELDSIEGLNLKVIEIENCYLGEEVTVTGLLSGKDIIDEINSRDLKGYTFIPEVIFNDSGLTLDDLTLSDISEHCGGSDVFSCSGIEEVLEVLYDGESDGSYCRKA</sequence>
<name>A0A1G9NV01_9FIRM</name>
<dbReference type="SUPFAM" id="SSF50156">
    <property type="entry name" value="PDZ domain-like"/>
    <property type="match status" value="1"/>
</dbReference>
<dbReference type="SUPFAM" id="SSF102114">
    <property type="entry name" value="Radical SAM enzymes"/>
    <property type="match status" value="1"/>
</dbReference>
<accession>A0A1G9NV01</accession>
<reference evidence="2 3" key="1">
    <citation type="submission" date="2016-10" db="EMBL/GenBank/DDBJ databases">
        <authorList>
            <person name="de Groot N.N."/>
        </authorList>
    </citation>
    <scope>NUCLEOTIDE SEQUENCE [LARGE SCALE GENOMIC DNA]</scope>
    <source>
        <strain evidence="2 3">SLAS-1</strain>
    </source>
</reference>
<dbReference type="Pfam" id="PF17820">
    <property type="entry name" value="PDZ_6"/>
    <property type="match status" value="1"/>
</dbReference>
<dbReference type="Pfam" id="PF19238">
    <property type="entry name" value="Radical_SAM_2"/>
    <property type="match status" value="1"/>
</dbReference>
<feature type="domain" description="PDZ" evidence="1">
    <location>
        <begin position="1"/>
        <end position="30"/>
    </location>
</feature>
<dbReference type="InterPro" id="IPR045375">
    <property type="entry name" value="Put_radical_SAM-like_N"/>
</dbReference>
<evidence type="ECO:0000313" key="3">
    <source>
        <dbReference type="Proteomes" id="UP000199476"/>
    </source>
</evidence>
<dbReference type="STRING" id="321763.SAMN04488692_11133"/>
<dbReference type="EMBL" id="FNGO01000011">
    <property type="protein sequence ID" value="SDL90133.1"/>
    <property type="molecule type" value="Genomic_DNA"/>
</dbReference>
<protein>
    <submittedName>
        <fullName evidence="2">Putative radical SAM enzyme, TIGR03279 family</fullName>
    </submittedName>
</protein>
<dbReference type="InterPro" id="IPR001478">
    <property type="entry name" value="PDZ"/>
</dbReference>
<organism evidence="2 3">
    <name type="scientific">Halarsenatibacter silvermanii</name>
    <dbReference type="NCBI Taxonomy" id="321763"/>
    <lineage>
        <taxon>Bacteria</taxon>
        <taxon>Bacillati</taxon>
        <taxon>Bacillota</taxon>
        <taxon>Clostridia</taxon>
        <taxon>Halanaerobiales</taxon>
        <taxon>Halarsenatibacteraceae</taxon>
        <taxon>Halarsenatibacter</taxon>
    </lineage>
</organism>
<dbReference type="Pfam" id="PF04459">
    <property type="entry name" value="DUF512"/>
    <property type="match status" value="1"/>
</dbReference>
<dbReference type="Proteomes" id="UP000199476">
    <property type="component" value="Unassembled WGS sequence"/>
</dbReference>
<gene>
    <name evidence="2" type="ORF">SAMN04488692_11133</name>
</gene>
<dbReference type="InterPro" id="IPR007549">
    <property type="entry name" value="DUF512"/>
</dbReference>
<keyword evidence="3" id="KW-1185">Reference proteome</keyword>
<dbReference type="InterPro" id="IPR058240">
    <property type="entry name" value="rSAM_sf"/>
</dbReference>
<dbReference type="AlphaFoldDB" id="A0A1G9NV01"/>
<dbReference type="Gene3D" id="3.20.20.70">
    <property type="entry name" value="Aldolase class I"/>
    <property type="match status" value="1"/>
</dbReference>
<dbReference type="Gene3D" id="2.30.42.10">
    <property type="match status" value="1"/>
</dbReference>
<evidence type="ECO:0000259" key="1">
    <source>
        <dbReference type="PROSITE" id="PS50106"/>
    </source>
</evidence>
<dbReference type="OrthoDB" id="9774724at2"/>